<evidence type="ECO:0000313" key="7">
    <source>
        <dbReference type="Proteomes" id="UP001174694"/>
    </source>
</evidence>
<name>A0AA38VG11_9PEZI</name>
<dbReference type="EMBL" id="JANBVO010000117">
    <property type="protein sequence ID" value="KAJ9129969.1"/>
    <property type="molecule type" value="Genomic_DNA"/>
</dbReference>
<proteinExistence type="predicted"/>
<evidence type="ECO:0000256" key="2">
    <source>
        <dbReference type="ARBA" id="ARBA00022692"/>
    </source>
</evidence>
<dbReference type="Gene3D" id="1.20.1250.20">
    <property type="entry name" value="MFS general substrate transporter like domains"/>
    <property type="match status" value="1"/>
</dbReference>
<dbReference type="PANTHER" id="PTHR23501:SF94">
    <property type="entry name" value="MAJOR FACILITATOR SUPERFAMILY (MFS) PROFILE DOMAIN-CONTAINING PROTEIN"/>
    <property type="match status" value="1"/>
</dbReference>
<dbReference type="GO" id="GO:0022857">
    <property type="term" value="F:transmembrane transporter activity"/>
    <property type="evidence" value="ECO:0007669"/>
    <property type="project" value="InterPro"/>
</dbReference>
<evidence type="ECO:0000256" key="4">
    <source>
        <dbReference type="ARBA" id="ARBA00023136"/>
    </source>
</evidence>
<dbReference type="AlphaFoldDB" id="A0AA38VG11"/>
<keyword evidence="3 5" id="KW-1133">Transmembrane helix</keyword>
<reference evidence="6" key="1">
    <citation type="submission" date="2022-07" db="EMBL/GenBank/DDBJ databases">
        <title>Fungi with potential for degradation of polypropylene.</title>
        <authorList>
            <person name="Gostincar C."/>
        </authorList>
    </citation>
    <scope>NUCLEOTIDE SEQUENCE</scope>
    <source>
        <strain evidence="6">EXF-13308</strain>
    </source>
</reference>
<keyword evidence="7" id="KW-1185">Reference proteome</keyword>
<keyword evidence="4 5" id="KW-0472">Membrane</keyword>
<feature type="transmembrane region" description="Helical" evidence="5">
    <location>
        <begin position="75"/>
        <end position="93"/>
    </location>
</feature>
<accession>A0AA38VG11</accession>
<comment type="caution">
    <text evidence="6">The sequence shown here is derived from an EMBL/GenBank/DDBJ whole genome shotgun (WGS) entry which is preliminary data.</text>
</comment>
<dbReference type="InterPro" id="IPR011701">
    <property type="entry name" value="MFS"/>
</dbReference>
<evidence type="ECO:0008006" key="8">
    <source>
        <dbReference type="Google" id="ProtNLM"/>
    </source>
</evidence>
<sequence>QLYYVPFYFLAVKGYSPVRTGLALFPVMFTLVPGSIATGLLVTRTNDYTRPVWAGWSLTTLACGLMLLWDGGTPAAVWAVTLVVLGLGHGAVLNAQNFATQAMCGRGEEGRAAAMYAFLRQFGMAVGVGVGGSTFQNAMALKLGREGLPRDIAAQSAGFVAKLQQLPDGSHPQNPG</sequence>
<protein>
    <recommendedName>
        <fullName evidence="8">MFS transporter</fullName>
    </recommendedName>
</protein>
<dbReference type="SUPFAM" id="SSF103473">
    <property type="entry name" value="MFS general substrate transporter"/>
    <property type="match status" value="1"/>
</dbReference>
<evidence type="ECO:0000313" key="6">
    <source>
        <dbReference type="EMBL" id="KAJ9129969.1"/>
    </source>
</evidence>
<comment type="subcellular location">
    <subcellularLocation>
        <location evidence="1">Membrane</location>
        <topology evidence="1">Multi-pass membrane protein</topology>
    </subcellularLocation>
</comment>
<dbReference type="InterPro" id="IPR036259">
    <property type="entry name" value="MFS_trans_sf"/>
</dbReference>
<evidence type="ECO:0000256" key="5">
    <source>
        <dbReference type="SAM" id="Phobius"/>
    </source>
</evidence>
<keyword evidence="2 5" id="KW-0812">Transmembrane</keyword>
<gene>
    <name evidence="6" type="ORF">NKR23_g12400</name>
</gene>
<feature type="transmembrane region" description="Helical" evidence="5">
    <location>
        <begin position="53"/>
        <end position="69"/>
    </location>
</feature>
<evidence type="ECO:0000256" key="3">
    <source>
        <dbReference type="ARBA" id="ARBA00022989"/>
    </source>
</evidence>
<dbReference type="Pfam" id="PF07690">
    <property type="entry name" value="MFS_1"/>
    <property type="match status" value="1"/>
</dbReference>
<dbReference type="Proteomes" id="UP001174694">
    <property type="component" value="Unassembled WGS sequence"/>
</dbReference>
<feature type="non-terminal residue" evidence="6">
    <location>
        <position position="1"/>
    </location>
</feature>
<evidence type="ECO:0000256" key="1">
    <source>
        <dbReference type="ARBA" id="ARBA00004141"/>
    </source>
</evidence>
<dbReference type="PANTHER" id="PTHR23501">
    <property type="entry name" value="MAJOR FACILITATOR SUPERFAMILY"/>
    <property type="match status" value="1"/>
</dbReference>
<dbReference type="GO" id="GO:0005886">
    <property type="term" value="C:plasma membrane"/>
    <property type="evidence" value="ECO:0007669"/>
    <property type="project" value="TreeGrafter"/>
</dbReference>
<organism evidence="6 7">
    <name type="scientific">Pleurostoma richardsiae</name>
    <dbReference type="NCBI Taxonomy" id="41990"/>
    <lineage>
        <taxon>Eukaryota</taxon>
        <taxon>Fungi</taxon>
        <taxon>Dikarya</taxon>
        <taxon>Ascomycota</taxon>
        <taxon>Pezizomycotina</taxon>
        <taxon>Sordariomycetes</taxon>
        <taxon>Sordariomycetidae</taxon>
        <taxon>Calosphaeriales</taxon>
        <taxon>Pleurostomataceae</taxon>
        <taxon>Pleurostoma</taxon>
    </lineage>
</organism>
<feature type="transmembrane region" description="Helical" evidence="5">
    <location>
        <begin position="20"/>
        <end position="41"/>
    </location>
</feature>